<evidence type="ECO:0000313" key="4">
    <source>
        <dbReference type="EMBL" id="KRY95091.1"/>
    </source>
</evidence>
<evidence type="ECO:0000256" key="1">
    <source>
        <dbReference type="SAM" id="MobiDB-lite"/>
    </source>
</evidence>
<dbReference type="Proteomes" id="UP000055024">
    <property type="component" value="Unassembled WGS sequence"/>
</dbReference>
<feature type="compositionally biased region" description="Basic and acidic residues" evidence="1">
    <location>
        <begin position="16"/>
        <end position="35"/>
    </location>
</feature>
<accession>A0A0V1G991</accession>
<evidence type="ECO:0000313" key="2">
    <source>
        <dbReference type="EMBL" id="KRY62774.1"/>
    </source>
</evidence>
<evidence type="ECO:0000313" key="3">
    <source>
        <dbReference type="EMBL" id="KRY94690.1"/>
    </source>
</evidence>
<feature type="compositionally biased region" description="Basic residues" evidence="1">
    <location>
        <begin position="1"/>
        <end position="14"/>
    </location>
</feature>
<reference evidence="3 6" key="1">
    <citation type="submission" date="2015-01" db="EMBL/GenBank/DDBJ databases">
        <title>Evolution of Trichinella species and genotypes.</title>
        <authorList>
            <person name="Korhonen P.K."/>
            <person name="Edoardo P."/>
            <person name="Giuseppe L.R."/>
            <person name="Gasser R.B."/>
        </authorList>
    </citation>
    <scope>NUCLEOTIDE SEQUENCE [LARGE SCALE GENOMIC DNA]</scope>
    <source>
        <strain evidence="3">ISS1029</strain>
    </source>
</reference>
<gene>
    <name evidence="4" type="ORF">T11_14495</name>
    <name evidence="2" type="ORF">T11_5168</name>
    <name evidence="5" type="ORF">T11_6010</name>
    <name evidence="3" type="ORF">T11_6251</name>
</gene>
<dbReference type="EMBL" id="JYDP01002568">
    <property type="protein sequence ID" value="KRY96750.1"/>
    <property type="molecule type" value="Genomic_DNA"/>
</dbReference>
<proteinExistence type="predicted"/>
<dbReference type="AlphaFoldDB" id="A0A0V1G991"/>
<dbReference type="EMBL" id="JYDP01004177">
    <property type="protein sequence ID" value="KRY95091.1"/>
    <property type="molecule type" value="Genomic_DNA"/>
</dbReference>
<dbReference type="EMBL" id="JYDP01004683">
    <property type="protein sequence ID" value="KRY94690.1"/>
    <property type="molecule type" value="Genomic_DNA"/>
</dbReference>
<comment type="caution">
    <text evidence="3">The sequence shown here is derived from an EMBL/GenBank/DDBJ whole genome shotgun (WGS) entry which is preliminary data.</text>
</comment>
<evidence type="ECO:0000313" key="5">
    <source>
        <dbReference type="EMBL" id="KRY96750.1"/>
    </source>
</evidence>
<name>A0A0V1G991_9BILA</name>
<keyword evidence="6" id="KW-1185">Reference proteome</keyword>
<sequence length="35" mass="4256">MPPKHGIQRRKPLKRYLTEYKSDYDKNDNSKFSDV</sequence>
<feature type="region of interest" description="Disordered" evidence="1">
    <location>
        <begin position="1"/>
        <end position="35"/>
    </location>
</feature>
<organism evidence="3 6">
    <name type="scientific">Trichinella zimbabwensis</name>
    <dbReference type="NCBI Taxonomy" id="268475"/>
    <lineage>
        <taxon>Eukaryota</taxon>
        <taxon>Metazoa</taxon>
        <taxon>Ecdysozoa</taxon>
        <taxon>Nematoda</taxon>
        <taxon>Enoplea</taxon>
        <taxon>Dorylaimia</taxon>
        <taxon>Trichinellida</taxon>
        <taxon>Trichinellidae</taxon>
        <taxon>Trichinella</taxon>
    </lineage>
</organism>
<protein>
    <submittedName>
        <fullName evidence="3">Uncharacterized protein</fullName>
    </submittedName>
</protein>
<dbReference type="EMBL" id="JYDP01009302">
    <property type="protein sequence ID" value="KRY62774.1"/>
    <property type="molecule type" value="Genomic_DNA"/>
</dbReference>
<evidence type="ECO:0000313" key="6">
    <source>
        <dbReference type="Proteomes" id="UP000055024"/>
    </source>
</evidence>